<organism evidence="3 4">
    <name type="scientific">Mytilus coruscus</name>
    <name type="common">Sea mussel</name>
    <dbReference type="NCBI Taxonomy" id="42192"/>
    <lineage>
        <taxon>Eukaryota</taxon>
        <taxon>Metazoa</taxon>
        <taxon>Spiralia</taxon>
        <taxon>Lophotrochozoa</taxon>
        <taxon>Mollusca</taxon>
        <taxon>Bivalvia</taxon>
        <taxon>Autobranchia</taxon>
        <taxon>Pteriomorphia</taxon>
        <taxon>Mytilida</taxon>
        <taxon>Mytiloidea</taxon>
        <taxon>Mytilidae</taxon>
        <taxon>Mytilinae</taxon>
        <taxon>Mytilus</taxon>
    </lineage>
</organism>
<evidence type="ECO:0000259" key="2">
    <source>
        <dbReference type="SMART" id="SM01114"/>
    </source>
</evidence>
<name>A0A6J7ZZT6_MYTCO</name>
<dbReference type="Proteomes" id="UP000507470">
    <property type="component" value="Unassembled WGS sequence"/>
</dbReference>
<dbReference type="SMART" id="SM01114">
    <property type="entry name" value="CXC"/>
    <property type="match status" value="1"/>
</dbReference>
<dbReference type="PANTHER" id="PTHR47018">
    <property type="entry name" value="CXC DOMAIN-CONTAINING PROTEIN-RELATED"/>
    <property type="match status" value="1"/>
</dbReference>
<dbReference type="PANTHER" id="PTHR47018:SF2">
    <property type="entry name" value="TESMIN_TSO1-LIKE CXC DOMAIN-CONTAINING PROTEIN"/>
    <property type="match status" value="1"/>
</dbReference>
<dbReference type="InterPro" id="IPR033467">
    <property type="entry name" value="Tesmin/TSO1-like_CXC"/>
</dbReference>
<evidence type="ECO:0000313" key="3">
    <source>
        <dbReference type="EMBL" id="CAC5358536.1"/>
    </source>
</evidence>
<dbReference type="AlphaFoldDB" id="A0A6J7ZZT6"/>
<dbReference type="EMBL" id="CACVKT020000359">
    <property type="protein sequence ID" value="CAC5358536.1"/>
    <property type="molecule type" value="Genomic_DNA"/>
</dbReference>
<reference evidence="3 4" key="1">
    <citation type="submission" date="2020-06" db="EMBL/GenBank/DDBJ databases">
        <authorList>
            <person name="Li R."/>
            <person name="Bekaert M."/>
        </authorList>
    </citation>
    <scope>NUCLEOTIDE SEQUENCE [LARGE SCALE GENOMIC DNA]</scope>
    <source>
        <strain evidence="4">wild</strain>
    </source>
</reference>
<accession>A0A6J7ZZT6</accession>
<sequence length="848" mass="97259">MPNRCVHKSGGSKELDTVLNTVLSSCDHTLDTSEKCAGDILDFEVWKRLLQEKSKLESLLDGACTTFNQWRFHNCTASATFQFWDTFVHTDFMAYLGLYIGIRSRNWNSRNVSLKKLACLFYAFDRHNYLRIIPYHLADLQTFPQSVLDHFEAGCFSVSITGKNYYCVALDVAHEMEINLKTKQAINSFSPTSLATLTHYLPYRAETLHNIKNQLCTEKTDSQYRETNKPFIETEELTIRQYLSELNTTSLFQENSECPLIAFSKHTQKPVTDLDQFISLPKAISDASGQPLKVQKSNALKVIKSTYEAAFLSSLPVIDDSVQSNVILEGMFLINTIPRSSHRTFSDYAEFLFNRWIVKSQIQFKAQEIHVVFDHPNRNGTSPEDIERSRRIHDFVSEKTYKTVSSHVLLPNNWRNFLNVRDHKRKLVNYLSYQFITLSLQRFQNHECVVVTAGGFDDVNVDKALSSLGGVDESIVECCHLNSNHEEGDTRVWLHAIKSKSQRIIIYSPDTDTFFVGLPFIDSIGDKTIYLQLKDSCFDHQFVDMKMFALQMSNDMCLKGLSTSVDCLQMVYISSGCDFVSFFHGYGKKTFFDIFRQNADFVSSDLSICDEDNIQGLCAFFRLILCVYFSKHRTAFQPASSVKEMYDKTICESALDKHVALIKDFRERMWERVWSEVEMIPNAEALKLHWLKCCWVMQYWKQGNTNFMSLPEINSYGWNISDGEITVVWDTEINLKKVNDTIQWYTKGSSCKSGCTTLRCSCKKSANKYCSPGCKCVNCVNLPTNLNQAVDDPDSDLEDSEQEEDISYESDSETDINEFAADTSGNTSTAYINYWDTFENYIFALPTD</sequence>
<evidence type="ECO:0000313" key="4">
    <source>
        <dbReference type="Proteomes" id="UP000507470"/>
    </source>
</evidence>
<proteinExistence type="predicted"/>
<feature type="region of interest" description="Disordered" evidence="1">
    <location>
        <begin position="790"/>
        <end position="812"/>
    </location>
</feature>
<dbReference type="OrthoDB" id="10071095at2759"/>
<protein>
    <recommendedName>
        <fullName evidence="2">Tesmin/TSO1-like CXC domain-containing protein</fullName>
    </recommendedName>
</protein>
<evidence type="ECO:0000256" key="1">
    <source>
        <dbReference type="SAM" id="MobiDB-lite"/>
    </source>
</evidence>
<gene>
    <name evidence="3" type="ORF">MCOR_1755</name>
</gene>
<feature type="domain" description="Tesmin/TSO1-like CXC" evidence="2">
    <location>
        <begin position="744"/>
        <end position="785"/>
    </location>
</feature>
<feature type="compositionally biased region" description="Acidic residues" evidence="1">
    <location>
        <begin position="791"/>
        <end position="812"/>
    </location>
</feature>
<keyword evidence="4" id="KW-1185">Reference proteome</keyword>